<dbReference type="AlphaFoldDB" id="A0A8H6YVT1"/>
<reference evidence="2" key="1">
    <citation type="submission" date="2020-05" db="EMBL/GenBank/DDBJ databases">
        <title>Mycena genomes resolve the evolution of fungal bioluminescence.</title>
        <authorList>
            <person name="Tsai I.J."/>
        </authorList>
    </citation>
    <scope>NUCLEOTIDE SEQUENCE</scope>
    <source>
        <strain evidence="2">CCC161011</strain>
    </source>
</reference>
<protein>
    <submittedName>
        <fullName evidence="2">Uncharacterized protein</fullName>
    </submittedName>
</protein>
<name>A0A8H6YVT1_9AGAR</name>
<proteinExistence type="predicted"/>
<dbReference type="EMBL" id="JACAZI010000003">
    <property type="protein sequence ID" value="KAF7364760.1"/>
    <property type="molecule type" value="Genomic_DNA"/>
</dbReference>
<dbReference type="OrthoDB" id="2310204at2759"/>
<keyword evidence="3" id="KW-1185">Reference proteome</keyword>
<evidence type="ECO:0000313" key="2">
    <source>
        <dbReference type="EMBL" id="KAF7364760.1"/>
    </source>
</evidence>
<evidence type="ECO:0000313" key="3">
    <source>
        <dbReference type="Proteomes" id="UP000620124"/>
    </source>
</evidence>
<accession>A0A8H6YVT1</accession>
<feature type="region of interest" description="Disordered" evidence="1">
    <location>
        <begin position="450"/>
        <end position="478"/>
    </location>
</feature>
<organism evidence="2 3">
    <name type="scientific">Mycena venus</name>
    <dbReference type="NCBI Taxonomy" id="2733690"/>
    <lineage>
        <taxon>Eukaryota</taxon>
        <taxon>Fungi</taxon>
        <taxon>Dikarya</taxon>
        <taxon>Basidiomycota</taxon>
        <taxon>Agaricomycotina</taxon>
        <taxon>Agaricomycetes</taxon>
        <taxon>Agaricomycetidae</taxon>
        <taxon>Agaricales</taxon>
        <taxon>Marasmiineae</taxon>
        <taxon>Mycenaceae</taxon>
        <taxon>Mycena</taxon>
    </lineage>
</organism>
<evidence type="ECO:0000256" key="1">
    <source>
        <dbReference type="SAM" id="MobiDB-lite"/>
    </source>
</evidence>
<gene>
    <name evidence="2" type="ORF">MVEN_00345900</name>
</gene>
<dbReference type="Proteomes" id="UP000620124">
    <property type="component" value="Unassembled WGS sequence"/>
</dbReference>
<sequence>MLLPTYIATASIGTATSHDSYSPNILPAANGGAMLTQAPGKSPSSDEPLNVIISGNSDPIVLANNKVAFAISGCRVVNECLAQHEGAPQTADLRDGNDYLNESSELRWDYTDPSLGTCEEPVKGGNHFRHWVQNGMSVSSGVYFLATSYEMPIPQGHNIVVNGYNLGRDWLIGNITKAPIDTASLTNTSTFTGTTSYGGYTYSSAISYVPGLLANSSDGVNHMGTVGVNGSSGWAGSGGDDLDIREAGECDEVWRCGQCRPCTFPRPVNTDTNAPASATWGAASPGSGHPYCTFIAYLDRLRAGTDPTTHTHARYEDGECQTYSMRYLSRYIRWYPYPKASIAPPSEGRTGMRSLHPLPSITQNAPFPHRKLPPQPPLRDRLKLAPPIHSRLKLHLELPQRAQPLQRAAPPARRPRDRLPACVPRNILHVRLEIPSAVGVDHKRVPMLVPPRIAPPQRDLEALDAGGRTPLSPRPEKL</sequence>
<comment type="caution">
    <text evidence="2">The sequence shown here is derived from an EMBL/GenBank/DDBJ whole genome shotgun (WGS) entry which is preliminary data.</text>
</comment>